<comment type="caution">
    <text evidence="1">The sequence shown here is derived from an EMBL/GenBank/DDBJ whole genome shotgun (WGS) entry which is preliminary data.</text>
</comment>
<organism evidence="1 2">
    <name type="scientific">Linderina macrospora</name>
    <dbReference type="NCBI Taxonomy" id="4868"/>
    <lineage>
        <taxon>Eukaryota</taxon>
        <taxon>Fungi</taxon>
        <taxon>Fungi incertae sedis</taxon>
        <taxon>Zoopagomycota</taxon>
        <taxon>Kickxellomycotina</taxon>
        <taxon>Kickxellomycetes</taxon>
        <taxon>Kickxellales</taxon>
        <taxon>Kickxellaceae</taxon>
        <taxon>Linderina</taxon>
    </lineage>
</organism>
<evidence type="ECO:0000313" key="2">
    <source>
        <dbReference type="Proteomes" id="UP001150603"/>
    </source>
</evidence>
<evidence type="ECO:0000313" key="1">
    <source>
        <dbReference type="EMBL" id="KAJ1937139.1"/>
    </source>
</evidence>
<name>A0ACC1J4N1_9FUNG</name>
<gene>
    <name evidence="1" type="ORF">FBU59_004845</name>
</gene>
<dbReference type="Proteomes" id="UP001150603">
    <property type="component" value="Unassembled WGS sequence"/>
</dbReference>
<sequence>DLISAPFNVVKHDTGLIPLPQLQSASPPAPPGDVFGGGFGFPTFGKSKKPQQRPNTSSQATMSAASPPPDFPVDDYESDDDAGYFKSSMARRSDEYERGGERGLFRLRKNSSIKVPR</sequence>
<feature type="non-terminal residue" evidence="1">
    <location>
        <position position="1"/>
    </location>
</feature>
<reference evidence="1" key="1">
    <citation type="submission" date="2022-07" db="EMBL/GenBank/DDBJ databases">
        <title>Phylogenomic reconstructions and comparative analyses of Kickxellomycotina fungi.</title>
        <authorList>
            <person name="Reynolds N.K."/>
            <person name="Stajich J.E."/>
            <person name="Barry K."/>
            <person name="Grigoriev I.V."/>
            <person name="Crous P."/>
            <person name="Smith M.E."/>
        </authorList>
    </citation>
    <scope>NUCLEOTIDE SEQUENCE</scope>
    <source>
        <strain evidence="1">NRRL 5244</strain>
    </source>
</reference>
<dbReference type="EMBL" id="JANBPW010003626">
    <property type="protein sequence ID" value="KAJ1937139.1"/>
    <property type="molecule type" value="Genomic_DNA"/>
</dbReference>
<accession>A0ACC1J4N1</accession>
<protein>
    <submittedName>
        <fullName evidence="1">Uncharacterized protein</fullName>
    </submittedName>
</protein>
<keyword evidence="2" id="KW-1185">Reference proteome</keyword>
<proteinExistence type="predicted"/>